<keyword evidence="2" id="KW-1185">Reference proteome</keyword>
<gene>
    <name evidence="1" type="ORF">RPERSI_LOCUS36349</name>
</gene>
<evidence type="ECO:0000313" key="2">
    <source>
        <dbReference type="Proteomes" id="UP000789920"/>
    </source>
</evidence>
<protein>
    <submittedName>
        <fullName evidence="1">22239_t:CDS:1</fullName>
    </submittedName>
</protein>
<feature type="non-terminal residue" evidence="1">
    <location>
        <position position="88"/>
    </location>
</feature>
<accession>A0ACA9SZ90</accession>
<proteinExistence type="predicted"/>
<comment type="caution">
    <text evidence="1">The sequence shown here is derived from an EMBL/GenBank/DDBJ whole genome shotgun (WGS) entry which is preliminary data.</text>
</comment>
<organism evidence="1 2">
    <name type="scientific">Racocetra persica</name>
    <dbReference type="NCBI Taxonomy" id="160502"/>
    <lineage>
        <taxon>Eukaryota</taxon>
        <taxon>Fungi</taxon>
        <taxon>Fungi incertae sedis</taxon>
        <taxon>Mucoromycota</taxon>
        <taxon>Glomeromycotina</taxon>
        <taxon>Glomeromycetes</taxon>
        <taxon>Diversisporales</taxon>
        <taxon>Gigasporaceae</taxon>
        <taxon>Racocetra</taxon>
    </lineage>
</organism>
<evidence type="ECO:0000313" key="1">
    <source>
        <dbReference type="EMBL" id="CAG8850977.1"/>
    </source>
</evidence>
<sequence length="88" mass="10051">TAKLPAIAFLTDSSSTIAAATVNSYDHKTFHSELKPIKAEILPVLSLHNRLNQWEETQINLKLTLQRRIYGIHAPLRHMIEQSEDTHH</sequence>
<dbReference type="EMBL" id="CAJVQC010173517">
    <property type="protein sequence ID" value="CAG8850977.1"/>
    <property type="molecule type" value="Genomic_DNA"/>
</dbReference>
<dbReference type="Proteomes" id="UP000789920">
    <property type="component" value="Unassembled WGS sequence"/>
</dbReference>
<reference evidence="1" key="1">
    <citation type="submission" date="2021-06" db="EMBL/GenBank/DDBJ databases">
        <authorList>
            <person name="Kallberg Y."/>
            <person name="Tangrot J."/>
            <person name="Rosling A."/>
        </authorList>
    </citation>
    <scope>NUCLEOTIDE SEQUENCE</scope>
    <source>
        <strain evidence="1">MA461A</strain>
    </source>
</reference>
<name>A0ACA9SZ90_9GLOM</name>
<feature type="non-terminal residue" evidence="1">
    <location>
        <position position="1"/>
    </location>
</feature>